<dbReference type="SUPFAM" id="SSF55008">
    <property type="entry name" value="HMA, heavy metal-associated domain"/>
    <property type="match status" value="3"/>
</dbReference>
<evidence type="ECO:0000256" key="1">
    <source>
        <dbReference type="ARBA" id="ARBA00004127"/>
    </source>
</evidence>
<evidence type="ECO:0000256" key="5">
    <source>
        <dbReference type="ARBA" id="ARBA00022967"/>
    </source>
</evidence>
<dbReference type="NCBIfam" id="TIGR00003">
    <property type="entry name" value="copper ion binding protein"/>
    <property type="match status" value="2"/>
</dbReference>
<sequence length="587" mass="64552">MEFKAEMRKPEDSKVMECKVRIEGMTCQSCVKNIEGTLGTLSGIKTVKVNLAEKLGIVMYNPSLISAKEVRDQIDDMGFEASLLSEEIFCDTRVSQLANLQCKVFIEGMTCMSCVRSIEEKISTLPGIVRISVNLNRKEGTVDYNSSMMTPSAVCDAIDEMGFQATLQQGFECIPILNGPAGDTKESPTKLLSSPSFDSFPVKSLPSGSEVAFSPHFQFSKNHLSPKFGSLTALDLHDDFLTENSDKCVYSILVSLMAAKAEVRYDASVILPAQIASGVSDFGYPSSVMEDTLCNDGEVRLWIRGMTCSSCVHGIESNLKSKKGIKDVVVALSTHSGMVWYDPDIMGPRDIISMIEDLGYEAGLAKDSDHRSMLDNQEEITKWRRTFCFAVVFAVPSMVLMMYFMLSHNHEVLVPGLSYENLILFILATPVQFLGGYPFYVVAWKALKHGNANMDVLIMLATSIAYIYSTIVLIAAIFLQEATSPKTFFETPPMLIAFISLGRWLESIAKGKTSEALAKLMSLQPTEATLVQLSENKEVKWQKVIPADLVQRGDILKVVPGSKVPVDGLVLIGHSTIDESLITGESM</sequence>
<keyword evidence="3" id="KW-0406">Ion transport</keyword>
<dbReference type="GO" id="GO:0015677">
    <property type="term" value="P:copper ion import"/>
    <property type="evidence" value="ECO:0007669"/>
    <property type="project" value="TreeGrafter"/>
</dbReference>
<feature type="domain" description="HMA" evidence="8">
    <location>
        <begin position="16"/>
        <end position="82"/>
    </location>
</feature>
<dbReference type="InterPro" id="IPR006122">
    <property type="entry name" value="HMA_Cu_ion-bd"/>
</dbReference>
<dbReference type="InterPro" id="IPR017969">
    <property type="entry name" value="Heavy-metal-associated_CS"/>
</dbReference>
<feature type="transmembrane region" description="Helical" evidence="7">
    <location>
        <begin position="456"/>
        <end position="479"/>
    </location>
</feature>
<dbReference type="PROSITE" id="PS50846">
    <property type="entry name" value="HMA_2"/>
    <property type="match status" value="3"/>
</dbReference>
<dbReference type="Pfam" id="PF00122">
    <property type="entry name" value="E1-E2_ATPase"/>
    <property type="match status" value="1"/>
</dbReference>
<dbReference type="PANTHER" id="PTHR43520">
    <property type="entry name" value="ATP7, ISOFORM B"/>
    <property type="match status" value="1"/>
</dbReference>
<organism evidence="9">
    <name type="scientific">Darwinula stevensoni</name>
    <dbReference type="NCBI Taxonomy" id="69355"/>
    <lineage>
        <taxon>Eukaryota</taxon>
        <taxon>Metazoa</taxon>
        <taxon>Ecdysozoa</taxon>
        <taxon>Arthropoda</taxon>
        <taxon>Crustacea</taxon>
        <taxon>Oligostraca</taxon>
        <taxon>Ostracoda</taxon>
        <taxon>Podocopa</taxon>
        <taxon>Podocopida</taxon>
        <taxon>Darwinulocopina</taxon>
        <taxon>Darwinuloidea</taxon>
        <taxon>Darwinulidae</taxon>
        <taxon>Darwinula</taxon>
    </lineage>
</organism>
<keyword evidence="3" id="KW-0813">Transport</keyword>
<dbReference type="InterPro" id="IPR036163">
    <property type="entry name" value="HMA_dom_sf"/>
</dbReference>
<dbReference type="SUPFAM" id="SSF81653">
    <property type="entry name" value="Calcium ATPase, transduction domain A"/>
    <property type="match status" value="1"/>
</dbReference>
<proteinExistence type="predicted"/>
<dbReference type="EMBL" id="CAJPEV010004189">
    <property type="protein sequence ID" value="CAG0901345.1"/>
    <property type="molecule type" value="Genomic_DNA"/>
</dbReference>
<keyword evidence="2" id="KW-0479">Metal-binding</keyword>
<keyword evidence="3" id="KW-0187">Copper transport</keyword>
<accession>A0A7R9ADI2</accession>
<evidence type="ECO:0000259" key="8">
    <source>
        <dbReference type="PROSITE" id="PS50846"/>
    </source>
</evidence>
<comment type="subcellular location">
    <subcellularLocation>
        <location evidence="1">Endomembrane system</location>
        <topology evidence="1">Multi-pass membrane protein</topology>
    </subcellularLocation>
</comment>
<keyword evidence="7" id="KW-0472">Membrane</keyword>
<feature type="domain" description="HMA" evidence="8">
    <location>
        <begin position="297"/>
        <end position="363"/>
    </location>
</feature>
<dbReference type="PANTHER" id="PTHR43520:SF8">
    <property type="entry name" value="P-TYPE CU(+) TRANSPORTER"/>
    <property type="match status" value="1"/>
</dbReference>
<dbReference type="Gene3D" id="3.30.70.100">
    <property type="match status" value="4"/>
</dbReference>
<dbReference type="GO" id="GO:0060003">
    <property type="term" value="P:copper ion export"/>
    <property type="evidence" value="ECO:0007669"/>
    <property type="project" value="TreeGrafter"/>
</dbReference>
<evidence type="ECO:0000256" key="2">
    <source>
        <dbReference type="ARBA" id="ARBA00022723"/>
    </source>
</evidence>
<dbReference type="GO" id="GO:0006878">
    <property type="term" value="P:intracellular copper ion homeostasis"/>
    <property type="evidence" value="ECO:0007669"/>
    <property type="project" value="TreeGrafter"/>
</dbReference>
<keyword evidence="5" id="KW-1278">Translocase</keyword>
<dbReference type="InterPro" id="IPR059000">
    <property type="entry name" value="ATPase_P-type_domA"/>
</dbReference>
<reference evidence="9" key="1">
    <citation type="submission" date="2020-11" db="EMBL/GenBank/DDBJ databases">
        <authorList>
            <person name="Tran Van P."/>
        </authorList>
    </citation>
    <scope>NUCLEOTIDE SEQUENCE</scope>
</reference>
<evidence type="ECO:0000256" key="4">
    <source>
        <dbReference type="ARBA" id="ARBA00022842"/>
    </source>
</evidence>
<dbReference type="PRINTS" id="PR00943">
    <property type="entry name" value="CUATPASE"/>
</dbReference>
<dbReference type="FunFam" id="3.30.70.100:FF:000001">
    <property type="entry name" value="ATPase copper transporting beta"/>
    <property type="match status" value="3"/>
</dbReference>
<protein>
    <recommendedName>
        <fullName evidence="8">HMA domain-containing protein</fullName>
    </recommendedName>
</protein>
<keyword evidence="7" id="KW-1133">Transmembrane helix</keyword>
<dbReference type="InterPro" id="IPR008250">
    <property type="entry name" value="ATPase_P-typ_transduc_dom_A_sf"/>
</dbReference>
<keyword evidence="7" id="KW-0812">Transmembrane</keyword>
<feature type="non-terminal residue" evidence="9">
    <location>
        <position position="1"/>
    </location>
</feature>
<keyword evidence="6" id="KW-0186">Copper</keyword>
<name>A0A7R9ADI2_9CRUS</name>
<dbReference type="GO" id="GO:0005886">
    <property type="term" value="C:plasma membrane"/>
    <property type="evidence" value="ECO:0007669"/>
    <property type="project" value="TreeGrafter"/>
</dbReference>
<evidence type="ECO:0000313" key="10">
    <source>
        <dbReference type="Proteomes" id="UP000677054"/>
    </source>
</evidence>
<keyword evidence="10" id="KW-1185">Reference proteome</keyword>
<dbReference type="AlphaFoldDB" id="A0A7R9ADI2"/>
<evidence type="ECO:0000313" key="9">
    <source>
        <dbReference type="EMBL" id="CAD7252191.1"/>
    </source>
</evidence>
<dbReference type="OrthoDB" id="432719at2759"/>
<dbReference type="GO" id="GO:0005507">
    <property type="term" value="F:copper ion binding"/>
    <property type="evidence" value="ECO:0007669"/>
    <property type="project" value="InterPro"/>
</dbReference>
<dbReference type="Pfam" id="PF00403">
    <property type="entry name" value="HMA"/>
    <property type="match status" value="3"/>
</dbReference>
<dbReference type="PRINTS" id="PR00942">
    <property type="entry name" value="CUATPASEI"/>
</dbReference>
<dbReference type="Proteomes" id="UP000677054">
    <property type="component" value="Unassembled WGS sequence"/>
</dbReference>
<dbReference type="EMBL" id="LR903706">
    <property type="protein sequence ID" value="CAD7252191.1"/>
    <property type="molecule type" value="Genomic_DNA"/>
</dbReference>
<dbReference type="Gene3D" id="2.70.150.10">
    <property type="entry name" value="Calcium-transporting ATPase, cytoplasmic transduction domain A"/>
    <property type="match status" value="1"/>
</dbReference>
<dbReference type="InterPro" id="IPR006121">
    <property type="entry name" value="HMA_dom"/>
</dbReference>
<evidence type="ECO:0000256" key="6">
    <source>
        <dbReference type="ARBA" id="ARBA00023008"/>
    </source>
</evidence>
<dbReference type="PROSITE" id="PS01047">
    <property type="entry name" value="HMA_1"/>
    <property type="match status" value="3"/>
</dbReference>
<feature type="transmembrane region" description="Helical" evidence="7">
    <location>
        <begin position="387"/>
        <end position="406"/>
    </location>
</feature>
<feature type="transmembrane region" description="Helical" evidence="7">
    <location>
        <begin position="422"/>
        <end position="444"/>
    </location>
</feature>
<dbReference type="GO" id="GO:0005802">
    <property type="term" value="C:trans-Golgi network"/>
    <property type="evidence" value="ECO:0007669"/>
    <property type="project" value="TreeGrafter"/>
</dbReference>
<evidence type="ECO:0000256" key="3">
    <source>
        <dbReference type="ARBA" id="ARBA00022796"/>
    </source>
</evidence>
<keyword evidence="4" id="KW-0460">Magnesium</keyword>
<feature type="domain" description="HMA" evidence="8">
    <location>
        <begin position="100"/>
        <end position="166"/>
    </location>
</feature>
<dbReference type="CDD" id="cd00371">
    <property type="entry name" value="HMA"/>
    <property type="match status" value="3"/>
</dbReference>
<dbReference type="GO" id="GO:0043682">
    <property type="term" value="F:P-type divalent copper transporter activity"/>
    <property type="evidence" value="ECO:0007669"/>
    <property type="project" value="TreeGrafter"/>
</dbReference>
<evidence type="ECO:0000256" key="7">
    <source>
        <dbReference type="SAM" id="Phobius"/>
    </source>
</evidence>
<gene>
    <name evidence="9" type="ORF">DSTB1V02_LOCUS11949</name>
</gene>